<feature type="domain" description="EF-hand" evidence="7">
    <location>
        <begin position="925"/>
        <end position="960"/>
    </location>
</feature>
<dbReference type="Gene3D" id="2.60.120.430">
    <property type="entry name" value="Galactose-binding lectin"/>
    <property type="match status" value="2"/>
</dbReference>
<dbReference type="eggNOG" id="KOG0027">
    <property type="taxonomic scope" value="Eukaryota"/>
</dbReference>
<dbReference type="Pfam" id="PF13499">
    <property type="entry name" value="EF-hand_7"/>
    <property type="match status" value="1"/>
</dbReference>
<evidence type="ECO:0000256" key="5">
    <source>
        <dbReference type="ARBA" id="ARBA00022837"/>
    </source>
</evidence>
<dbReference type="GO" id="GO:0016020">
    <property type="term" value="C:membrane"/>
    <property type="evidence" value="ECO:0007669"/>
    <property type="project" value="UniProtKB-SubCell"/>
</dbReference>
<evidence type="ECO:0000259" key="7">
    <source>
        <dbReference type="PROSITE" id="PS50222"/>
    </source>
</evidence>
<feature type="region of interest" description="Disordered" evidence="6">
    <location>
        <begin position="582"/>
        <end position="698"/>
    </location>
</feature>
<dbReference type="InterPro" id="IPR002048">
    <property type="entry name" value="EF_hand_dom"/>
</dbReference>
<dbReference type="PANTHER" id="PTHR45631">
    <property type="entry name" value="OS07G0107800 PROTEIN-RELATED"/>
    <property type="match status" value="1"/>
</dbReference>
<keyword evidence="4" id="KW-0677">Repeat</keyword>
<keyword evidence="3" id="KW-0479">Metal-binding</keyword>
<keyword evidence="5" id="KW-0106">Calcium</keyword>
<dbReference type="InterPro" id="IPR018247">
    <property type="entry name" value="EF_Hand_1_Ca_BS"/>
</dbReference>
<comment type="subcellular location">
    <subcellularLocation>
        <location evidence="2">Membrane</location>
        <topology evidence="2">Single-pass membrane protein</topology>
    </subcellularLocation>
</comment>
<dbReference type="FunFam" id="1.10.238.10:FF:000089">
    <property type="entry name" value="calmodulin-like protein 3"/>
    <property type="match status" value="1"/>
</dbReference>
<name>A0A0D9XEI0_9ORYZ</name>
<dbReference type="eggNOG" id="KOG0619">
    <property type="taxonomic scope" value="Eukaryota"/>
</dbReference>
<organism evidence="8 9">
    <name type="scientific">Leersia perrieri</name>
    <dbReference type="NCBI Taxonomy" id="77586"/>
    <lineage>
        <taxon>Eukaryota</taxon>
        <taxon>Viridiplantae</taxon>
        <taxon>Streptophyta</taxon>
        <taxon>Embryophyta</taxon>
        <taxon>Tracheophyta</taxon>
        <taxon>Spermatophyta</taxon>
        <taxon>Magnoliopsida</taxon>
        <taxon>Liliopsida</taxon>
        <taxon>Poales</taxon>
        <taxon>Poaceae</taxon>
        <taxon>BOP clade</taxon>
        <taxon>Oryzoideae</taxon>
        <taxon>Oryzeae</taxon>
        <taxon>Oryzinae</taxon>
        <taxon>Leersia</taxon>
    </lineage>
</organism>
<dbReference type="Gene3D" id="3.80.10.10">
    <property type="entry name" value="Ribonuclease Inhibitor"/>
    <property type="match status" value="1"/>
</dbReference>
<feature type="domain" description="EF-hand" evidence="7">
    <location>
        <begin position="889"/>
        <end position="924"/>
    </location>
</feature>
<evidence type="ECO:0000313" key="9">
    <source>
        <dbReference type="Proteomes" id="UP000032180"/>
    </source>
</evidence>
<dbReference type="PROSITE" id="PS00018">
    <property type="entry name" value="EF_HAND_1"/>
    <property type="match status" value="2"/>
</dbReference>
<feature type="compositionally biased region" description="Low complexity" evidence="6">
    <location>
        <begin position="585"/>
        <end position="602"/>
    </location>
</feature>
<dbReference type="SUPFAM" id="SSF47473">
    <property type="entry name" value="EF-hand"/>
    <property type="match status" value="1"/>
</dbReference>
<evidence type="ECO:0000256" key="4">
    <source>
        <dbReference type="ARBA" id="ARBA00022737"/>
    </source>
</evidence>
<sequence>MQLLVLEEVQHMYKQHVCHHQQLLRRTSWAKNNEFLKKLPPRQNKAEVSTLKPATTISLRLHHSPPMIPFSLLAVVLAIGIAGANGLPGYQINCGATLETVVGDVTWVPDTRFVTAGNATDLQSPGVLPVLSSLRYFPDTTARKYCYVIPAERKRKYLIRTTYFYGGFDGGGAPPVFDQIIEGTRWSEVDTAGDYAKGLATYYEAVVLATGKEVSVCLARNAATKSSSSPFISALEVSPLDDSVYNSTDFESYALSTIARHSFGHDVSASPRYTGDQFNRFWEAHSDGGMPAVESEARVSPAALWNKPPEDVFRRGVTTAGRGERLELQWPPAPLPAASYYVALYFQDSRAAGPLSWRVFDVAVNGETFFAGLNVSTAGSMLYGDKWPLSGQTKITLTPAADSPVGPVINAAELMMVVPLGGRTHPRDVIGMEALVRGFDNPPADWAGDPCLPQGNSWTGVTCTQGPLARVVALNLTNFNVGGSISDGIANLTAISSIWLVGNNLTGPIPDMSPLHHLVCTEQYTARDDPKQPQEQDRHYVPIYTWEQPQLIQIQQLESSDHPILLLPRAHRHIACFPVTPTVLSSHSSPASDDPGDPDANPTSISMTPANPTPLLSSRPNPSLPLRRCFRRPHTPTPPAAANTTGAASTPDWFRPRSPPESDPSTSGGRVAARDPGVRVKAKEGGEEKRKGTGSGRRRWWDWWSGDRESYLVDDVEPLPIPLTVPGTEPMSREELDRRLSCDVEIEDCKTISYEWTGKCRSCQGTGLVSYFRKKGRETICKCVPCAGIAKLKSKAAGRPTGRLLSARDRQFSDLMKIYKPDDDEMKKVFNKIAGEHGQITRKDLKELLERFGKADAADEARRMVCVADFKKDGFMDFEEFMEVHKSGVQLGDIRRAFFVFDQDGDGRISAEEVKEVLHKLGDVCSLDDCRKMVKEIDRNNDGFVDMDDFMAMMTRSRKKH</sequence>
<dbReference type="SMART" id="SM00054">
    <property type="entry name" value="EFh"/>
    <property type="match status" value="3"/>
</dbReference>
<dbReference type="Pfam" id="PF13833">
    <property type="entry name" value="EF-hand_8"/>
    <property type="match status" value="1"/>
</dbReference>
<dbReference type="FunFam" id="1.10.238.10:FF:000498">
    <property type="entry name" value="Polcalcin Jun o 2"/>
    <property type="match status" value="1"/>
</dbReference>
<dbReference type="InterPro" id="IPR032675">
    <property type="entry name" value="LRR_dom_sf"/>
</dbReference>
<dbReference type="PANTHER" id="PTHR45631:SF45">
    <property type="entry name" value="LEUCINE-RICH REPEAT (LRR) FAMILY PROTEIN"/>
    <property type="match status" value="1"/>
</dbReference>
<evidence type="ECO:0000256" key="6">
    <source>
        <dbReference type="SAM" id="MobiDB-lite"/>
    </source>
</evidence>
<evidence type="ECO:0000256" key="3">
    <source>
        <dbReference type="ARBA" id="ARBA00022723"/>
    </source>
</evidence>
<accession>A0A0D9XEI0</accession>
<reference evidence="8 9" key="1">
    <citation type="submission" date="2012-08" db="EMBL/GenBank/DDBJ databases">
        <title>Oryza genome evolution.</title>
        <authorList>
            <person name="Wing R.A."/>
        </authorList>
    </citation>
    <scope>NUCLEOTIDE SEQUENCE</scope>
</reference>
<keyword evidence="9" id="KW-1185">Reference proteome</keyword>
<feature type="compositionally biased region" description="Low complexity" evidence="6">
    <location>
        <begin position="614"/>
        <end position="627"/>
    </location>
</feature>
<proteinExistence type="predicted"/>
<dbReference type="CDD" id="cd00051">
    <property type="entry name" value="EFh"/>
    <property type="match status" value="1"/>
</dbReference>
<dbReference type="STRING" id="77586.A0A0D9XEI0"/>
<feature type="compositionally biased region" description="Basic and acidic residues" evidence="6">
    <location>
        <begin position="672"/>
        <end position="691"/>
    </location>
</feature>
<dbReference type="GO" id="GO:0005509">
    <property type="term" value="F:calcium ion binding"/>
    <property type="evidence" value="ECO:0007669"/>
    <property type="project" value="InterPro"/>
</dbReference>
<comment type="function">
    <text evidence="1">Potential calcium sensor.</text>
</comment>
<dbReference type="Proteomes" id="UP000032180">
    <property type="component" value="Chromosome 9"/>
</dbReference>
<dbReference type="Gramene" id="LPERR09G09280.2">
    <property type="protein sequence ID" value="LPERR09G09280.2"/>
    <property type="gene ID" value="LPERR09G09280"/>
</dbReference>
<evidence type="ECO:0000313" key="8">
    <source>
        <dbReference type="EnsemblPlants" id="LPERR09G09280.2"/>
    </source>
</evidence>
<reference evidence="9" key="2">
    <citation type="submission" date="2013-12" db="EMBL/GenBank/DDBJ databases">
        <authorList>
            <person name="Yu Y."/>
            <person name="Lee S."/>
            <person name="de Baynast K."/>
            <person name="Wissotski M."/>
            <person name="Liu L."/>
            <person name="Talag J."/>
            <person name="Goicoechea J."/>
            <person name="Angelova A."/>
            <person name="Jetty R."/>
            <person name="Kudrna D."/>
            <person name="Golser W."/>
            <person name="Rivera L."/>
            <person name="Zhang J."/>
            <person name="Wing R."/>
        </authorList>
    </citation>
    <scope>NUCLEOTIDE SEQUENCE</scope>
</reference>
<dbReference type="PROSITE" id="PS50222">
    <property type="entry name" value="EF_HAND_2"/>
    <property type="match status" value="2"/>
</dbReference>
<dbReference type="SUPFAM" id="SSF52058">
    <property type="entry name" value="L domain-like"/>
    <property type="match status" value="1"/>
</dbReference>
<dbReference type="EnsemblPlants" id="LPERR09G09280.2">
    <property type="protein sequence ID" value="LPERR09G09280.2"/>
    <property type="gene ID" value="LPERR09G09280"/>
</dbReference>
<dbReference type="Gene3D" id="1.10.238.10">
    <property type="entry name" value="EF-hand"/>
    <property type="match status" value="2"/>
</dbReference>
<dbReference type="InterPro" id="IPR011992">
    <property type="entry name" value="EF-hand-dom_pair"/>
</dbReference>
<dbReference type="Pfam" id="PF12819">
    <property type="entry name" value="Malectin_like"/>
    <property type="match status" value="1"/>
</dbReference>
<evidence type="ECO:0000256" key="1">
    <source>
        <dbReference type="ARBA" id="ARBA00003291"/>
    </source>
</evidence>
<feature type="compositionally biased region" description="Low complexity" evidence="6">
    <location>
        <begin position="640"/>
        <end position="651"/>
    </location>
</feature>
<reference evidence="8" key="3">
    <citation type="submission" date="2015-04" db="UniProtKB">
        <authorList>
            <consortium name="EnsemblPlants"/>
        </authorList>
    </citation>
    <scope>IDENTIFICATION</scope>
</reference>
<evidence type="ECO:0000256" key="2">
    <source>
        <dbReference type="ARBA" id="ARBA00004167"/>
    </source>
</evidence>
<dbReference type="InterPro" id="IPR024788">
    <property type="entry name" value="Malectin-like_Carb-bd_dom"/>
</dbReference>
<protein>
    <recommendedName>
        <fullName evidence="7">EF-hand domain-containing protein</fullName>
    </recommendedName>
</protein>
<dbReference type="AlphaFoldDB" id="A0A0D9XEI0"/>